<dbReference type="NCBIfam" id="TIGR01509">
    <property type="entry name" value="HAD-SF-IA-v3"/>
    <property type="match status" value="1"/>
</dbReference>
<evidence type="ECO:0000313" key="1">
    <source>
        <dbReference type="EMBL" id="MFC4268836.1"/>
    </source>
</evidence>
<reference evidence="2" key="1">
    <citation type="journal article" date="2019" name="Int. J. Syst. Evol. Microbiol.">
        <title>The Global Catalogue of Microorganisms (GCM) 10K type strain sequencing project: providing services to taxonomists for standard genome sequencing and annotation.</title>
        <authorList>
            <consortium name="The Broad Institute Genomics Platform"/>
            <consortium name="The Broad Institute Genome Sequencing Center for Infectious Disease"/>
            <person name="Wu L."/>
            <person name="Ma J."/>
        </authorList>
    </citation>
    <scope>NUCLEOTIDE SEQUENCE [LARGE SCALE GENOMIC DNA]</scope>
    <source>
        <strain evidence="2">CECT 8655</strain>
    </source>
</reference>
<name>A0ABV8R8L8_9FLAO</name>
<dbReference type="InterPro" id="IPR036412">
    <property type="entry name" value="HAD-like_sf"/>
</dbReference>
<dbReference type="RefSeq" id="WP_377409557.1">
    <property type="nucleotide sequence ID" value="NZ_JBHSCY010000001.1"/>
</dbReference>
<accession>A0ABV8R8L8</accession>
<dbReference type="EMBL" id="JBHSCY010000001">
    <property type="protein sequence ID" value="MFC4268836.1"/>
    <property type="molecule type" value="Genomic_DNA"/>
</dbReference>
<keyword evidence="2" id="KW-1185">Reference proteome</keyword>
<dbReference type="SUPFAM" id="SSF56784">
    <property type="entry name" value="HAD-like"/>
    <property type="match status" value="1"/>
</dbReference>
<dbReference type="Pfam" id="PF13419">
    <property type="entry name" value="HAD_2"/>
    <property type="match status" value="1"/>
</dbReference>
<dbReference type="SFLD" id="SFLDS00003">
    <property type="entry name" value="Haloacid_Dehalogenase"/>
    <property type="match status" value="1"/>
</dbReference>
<dbReference type="Gene3D" id="3.40.50.1000">
    <property type="entry name" value="HAD superfamily/HAD-like"/>
    <property type="match status" value="1"/>
</dbReference>
<dbReference type="GO" id="GO:0016787">
    <property type="term" value="F:hydrolase activity"/>
    <property type="evidence" value="ECO:0007669"/>
    <property type="project" value="UniProtKB-KW"/>
</dbReference>
<dbReference type="InterPro" id="IPR023198">
    <property type="entry name" value="PGP-like_dom2"/>
</dbReference>
<dbReference type="PANTHER" id="PTHR43611:SF3">
    <property type="entry name" value="FLAVIN MONONUCLEOTIDE HYDROLASE 1, CHLOROPLATIC"/>
    <property type="match status" value="1"/>
</dbReference>
<organism evidence="1 2">
    <name type="scientific">Polaribacter marinivivus</name>
    <dbReference type="NCBI Taxonomy" id="1524260"/>
    <lineage>
        <taxon>Bacteria</taxon>
        <taxon>Pseudomonadati</taxon>
        <taxon>Bacteroidota</taxon>
        <taxon>Flavobacteriia</taxon>
        <taxon>Flavobacteriales</taxon>
        <taxon>Flavobacteriaceae</taxon>
    </lineage>
</organism>
<dbReference type="Gene3D" id="1.10.150.240">
    <property type="entry name" value="Putative phosphatase, domain 2"/>
    <property type="match status" value="1"/>
</dbReference>
<proteinExistence type="predicted"/>
<dbReference type="SFLD" id="SFLDG01129">
    <property type="entry name" value="C1.5:_HAD__Beta-PGM__Phosphata"/>
    <property type="match status" value="1"/>
</dbReference>
<dbReference type="PANTHER" id="PTHR43611">
    <property type="entry name" value="ALPHA-D-GLUCOSE 1-PHOSPHATE PHOSPHATASE"/>
    <property type="match status" value="1"/>
</dbReference>
<sequence length="202" mass="24228">MIKNIIFDFGDIFINLDKVKFAEEIQKLGIPQYQDEVIQILHKYEMGLVSTDYFLSHFHETYHIDKEALVTAWNSILLDFPKKRFDFLKDLMLSNKYRLFLLSNTNDLHISWIKKNWGLELYNDFKNCFEQFYLSHEIHFRKPNADIYEFVLTKNQLKVHETFFIDDTKENTDAASKLGIHVWNLNPKNEDVTELFLKHNLN</sequence>
<dbReference type="Proteomes" id="UP001595826">
    <property type="component" value="Unassembled WGS sequence"/>
</dbReference>
<comment type="caution">
    <text evidence="1">The sequence shown here is derived from an EMBL/GenBank/DDBJ whole genome shotgun (WGS) entry which is preliminary data.</text>
</comment>
<evidence type="ECO:0000313" key="2">
    <source>
        <dbReference type="Proteomes" id="UP001595826"/>
    </source>
</evidence>
<keyword evidence="1" id="KW-0378">Hydrolase</keyword>
<dbReference type="InterPro" id="IPR041492">
    <property type="entry name" value="HAD_2"/>
</dbReference>
<dbReference type="InterPro" id="IPR023214">
    <property type="entry name" value="HAD_sf"/>
</dbReference>
<protein>
    <submittedName>
        <fullName evidence="1">HAD-IA family hydrolase</fullName>
    </submittedName>
</protein>
<gene>
    <name evidence="1" type="ORF">ACFOWD_07950</name>
</gene>
<dbReference type="InterPro" id="IPR006439">
    <property type="entry name" value="HAD-SF_hydro_IA"/>
</dbReference>